<evidence type="ECO:0000256" key="1">
    <source>
        <dbReference type="SAM" id="Phobius"/>
    </source>
</evidence>
<dbReference type="EMBL" id="CP073078">
    <property type="protein sequence ID" value="QUD86688.1"/>
    <property type="molecule type" value="Genomic_DNA"/>
</dbReference>
<name>A0A975ITD9_9CAUL</name>
<keyword evidence="1" id="KW-1133">Transmembrane helix</keyword>
<sequence>MKQILRIASAALVMLGLFELRDLLGIVAAAVGAAKFHDGWTLYPPEVGHSLFDPSVPAGLMLLAAGVFVGLASLLPFRRQTSLP</sequence>
<organism evidence="2 3">
    <name type="scientific">Phenylobacterium montanum</name>
    <dbReference type="NCBI Taxonomy" id="2823693"/>
    <lineage>
        <taxon>Bacteria</taxon>
        <taxon>Pseudomonadati</taxon>
        <taxon>Pseudomonadota</taxon>
        <taxon>Alphaproteobacteria</taxon>
        <taxon>Caulobacterales</taxon>
        <taxon>Caulobacteraceae</taxon>
        <taxon>Phenylobacterium</taxon>
    </lineage>
</organism>
<dbReference type="RefSeq" id="WP_211936740.1">
    <property type="nucleotide sequence ID" value="NZ_CP073078.1"/>
</dbReference>
<protein>
    <submittedName>
        <fullName evidence="2">Uncharacterized protein</fullName>
    </submittedName>
</protein>
<feature type="transmembrane region" description="Helical" evidence="1">
    <location>
        <begin position="56"/>
        <end position="77"/>
    </location>
</feature>
<keyword evidence="1" id="KW-0472">Membrane</keyword>
<keyword evidence="1" id="KW-0812">Transmembrane</keyword>
<proteinExistence type="predicted"/>
<gene>
    <name evidence="2" type="ORF">KCG34_16605</name>
</gene>
<dbReference type="AlphaFoldDB" id="A0A975ITD9"/>
<dbReference type="Proteomes" id="UP000676409">
    <property type="component" value="Chromosome"/>
</dbReference>
<evidence type="ECO:0000313" key="2">
    <source>
        <dbReference type="EMBL" id="QUD86688.1"/>
    </source>
</evidence>
<accession>A0A975ITD9</accession>
<evidence type="ECO:0000313" key="3">
    <source>
        <dbReference type="Proteomes" id="UP000676409"/>
    </source>
</evidence>
<dbReference type="KEGG" id="caul:KCG34_16605"/>
<keyword evidence="3" id="KW-1185">Reference proteome</keyword>
<reference evidence="2" key="1">
    <citation type="submission" date="2021-04" db="EMBL/GenBank/DDBJ databases">
        <title>The complete genome sequence of Caulobacter sp. S6.</title>
        <authorList>
            <person name="Tang Y."/>
            <person name="Ouyang W."/>
            <person name="Liu Q."/>
            <person name="Huang B."/>
            <person name="Guo Z."/>
            <person name="Lei P."/>
        </authorList>
    </citation>
    <scope>NUCLEOTIDE SEQUENCE</scope>
    <source>
        <strain evidence="2">S6</strain>
    </source>
</reference>